<dbReference type="EMBL" id="BMAV01017824">
    <property type="protein sequence ID" value="GFY69823.1"/>
    <property type="molecule type" value="Genomic_DNA"/>
</dbReference>
<organism evidence="2 3">
    <name type="scientific">Trichonephila inaurata madagascariensis</name>
    <dbReference type="NCBI Taxonomy" id="2747483"/>
    <lineage>
        <taxon>Eukaryota</taxon>
        <taxon>Metazoa</taxon>
        <taxon>Ecdysozoa</taxon>
        <taxon>Arthropoda</taxon>
        <taxon>Chelicerata</taxon>
        <taxon>Arachnida</taxon>
        <taxon>Araneae</taxon>
        <taxon>Araneomorphae</taxon>
        <taxon>Entelegynae</taxon>
        <taxon>Araneoidea</taxon>
        <taxon>Nephilidae</taxon>
        <taxon>Trichonephila</taxon>
        <taxon>Trichonephila inaurata</taxon>
    </lineage>
</organism>
<name>A0A8X6YFN1_9ARAC</name>
<evidence type="ECO:0000313" key="2">
    <source>
        <dbReference type="EMBL" id="GFY69823.1"/>
    </source>
</evidence>
<evidence type="ECO:0000313" key="3">
    <source>
        <dbReference type="Proteomes" id="UP000886998"/>
    </source>
</evidence>
<reference evidence="2" key="1">
    <citation type="submission" date="2020-08" db="EMBL/GenBank/DDBJ databases">
        <title>Multicomponent nature underlies the extraordinary mechanical properties of spider dragline silk.</title>
        <authorList>
            <person name="Kono N."/>
            <person name="Nakamura H."/>
            <person name="Mori M."/>
            <person name="Yoshida Y."/>
            <person name="Ohtoshi R."/>
            <person name="Malay A.D."/>
            <person name="Moran D.A.P."/>
            <person name="Tomita M."/>
            <person name="Numata K."/>
            <person name="Arakawa K."/>
        </authorList>
    </citation>
    <scope>NUCLEOTIDE SEQUENCE</scope>
</reference>
<keyword evidence="3" id="KW-1185">Reference proteome</keyword>
<feature type="compositionally biased region" description="Polar residues" evidence="1">
    <location>
        <begin position="33"/>
        <end position="43"/>
    </location>
</feature>
<dbReference type="AlphaFoldDB" id="A0A8X6YFN1"/>
<accession>A0A8X6YFN1</accession>
<comment type="caution">
    <text evidence="2">The sequence shown here is derived from an EMBL/GenBank/DDBJ whole genome shotgun (WGS) entry which is preliminary data.</text>
</comment>
<sequence length="115" mass="12227">MSVHFENPTPLVHADNQRYGHQRGAISHHKQSNSKQASFAISDGSSNDTAVAFTSGAWDMLTTAVATTSRVSGSGLSPSVASTSTEQEISCLEAISPIHLNRKRKPSGCKKQTSD</sequence>
<dbReference type="Proteomes" id="UP000886998">
    <property type="component" value="Unassembled WGS sequence"/>
</dbReference>
<protein>
    <submittedName>
        <fullName evidence="2">Uncharacterized protein</fullName>
    </submittedName>
</protein>
<gene>
    <name evidence="2" type="ORF">TNIN_372881</name>
</gene>
<evidence type="ECO:0000256" key="1">
    <source>
        <dbReference type="SAM" id="MobiDB-lite"/>
    </source>
</evidence>
<proteinExistence type="predicted"/>
<feature type="region of interest" description="Disordered" evidence="1">
    <location>
        <begin position="1"/>
        <end position="43"/>
    </location>
</feature>